<evidence type="ECO:0000256" key="8">
    <source>
        <dbReference type="ARBA" id="ARBA00023049"/>
    </source>
</evidence>
<dbReference type="EMBL" id="VGIR01000178">
    <property type="protein sequence ID" value="MBM3332932.1"/>
    <property type="molecule type" value="Genomic_DNA"/>
</dbReference>
<reference evidence="12" key="1">
    <citation type="submission" date="2019-03" db="EMBL/GenBank/DDBJ databases">
        <title>Lake Tanganyika Metagenome-Assembled Genomes (MAGs).</title>
        <authorList>
            <person name="Tran P."/>
        </authorList>
    </citation>
    <scope>NUCLEOTIDE SEQUENCE</scope>
    <source>
        <strain evidence="12">K_DeepCast_150m_m2_040</strain>
    </source>
</reference>
<keyword evidence="4" id="KW-0479">Metal-binding</keyword>
<dbReference type="PANTHER" id="PTHR43221:SF3">
    <property type="entry name" value="SLL1280 PROTEIN"/>
    <property type="match status" value="1"/>
</dbReference>
<dbReference type="AlphaFoldDB" id="A0A937XGY8"/>
<evidence type="ECO:0000256" key="9">
    <source>
        <dbReference type="ARBA" id="ARBA00023136"/>
    </source>
</evidence>
<evidence type="ECO:0000256" key="7">
    <source>
        <dbReference type="ARBA" id="ARBA00022989"/>
    </source>
</evidence>
<dbReference type="GO" id="GO:0004222">
    <property type="term" value="F:metalloendopeptidase activity"/>
    <property type="evidence" value="ECO:0007669"/>
    <property type="project" value="InterPro"/>
</dbReference>
<organism evidence="12 13">
    <name type="scientific">candidate division WOR-3 bacterium</name>
    <dbReference type="NCBI Taxonomy" id="2052148"/>
    <lineage>
        <taxon>Bacteria</taxon>
        <taxon>Bacteria division WOR-3</taxon>
    </lineage>
</organism>
<evidence type="ECO:0000256" key="3">
    <source>
        <dbReference type="ARBA" id="ARBA00022692"/>
    </source>
</evidence>
<dbReference type="InterPro" id="IPR050083">
    <property type="entry name" value="HtpX_protease"/>
</dbReference>
<evidence type="ECO:0000256" key="4">
    <source>
        <dbReference type="ARBA" id="ARBA00022723"/>
    </source>
</evidence>
<comment type="similarity">
    <text evidence="10">Belongs to the peptidase M48 family.</text>
</comment>
<dbReference type="CDD" id="cd07325">
    <property type="entry name" value="M48_Ste24p_like"/>
    <property type="match status" value="1"/>
</dbReference>
<evidence type="ECO:0000313" key="12">
    <source>
        <dbReference type="EMBL" id="MBM3332932.1"/>
    </source>
</evidence>
<dbReference type="Proteomes" id="UP000779900">
    <property type="component" value="Unassembled WGS sequence"/>
</dbReference>
<protein>
    <submittedName>
        <fullName evidence="12">M48 family metallopeptidase</fullName>
    </submittedName>
</protein>
<keyword evidence="1" id="KW-1003">Cell membrane</keyword>
<keyword evidence="5 10" id="KW-0378">Hydrolase</keyword>
<dbReference type="Pfam" id="PF01435">
    <property type="entry name" value="Peptidase_M48"/>
    <property type="match status" value="1"/>
</dbReference>
<accession>A0A937XGY8</accession>
<name>A0A937XGY8_UNCW3</name>
<keyword evidence="9" id="KW-0472">Membrane</keyword>
<dbReference type="GO" id="GO:0046872">
    <property type="term" value="F:metal ion binding"/>
    <property type="evidence" value="ECO:0007669"/>
    <property type="project" value="UniProtKB-KW"/>
</dbReference>
<evidence type="ECO:0000259" key="11">
    <source>
        <dbReference type="Pfam" id="PF01435"/>
    </source>
</evidence>
<keyword evidence="3" id="KW-0812">Transmembrane</keyword>
<comment type="cofactor">
    <cofactor evidence="10">
        <name>Zn(2+)</name>
        <dbReference type="ChEBI" id="CHEBI:29105"/>
    </cofactor>
    <text evidence="10">Binds 1 zinc ion per subunit.</text>
</comment>
<proteinExistence type="inferred from homology"/>
<evidence type="ECO:0000256" key="6">
    <source>
        <dbReference type="ARBA" id="ARBA00022833"/>
    </source>
</evidence>
<evidence type="ECO:0000256" key="5">
    <source>
        <dbReference type="ARBA" id="ARBA00022801"/>
    </source>
</evidence>
<gene>
    <name evidence="12" type="ORF">FJY68_13985</name>
</gene>
<feature type="domain" description="Peptidase M48" evidence="11">
    <location>
        <begin position="70"/>
        <end position="269"/>
    </location>
</feature>
<dbReference type="Gene3D" id="3.30.2010.10">
    <property type="entry name" value="Metalloproteases ('zincins'), catalytic domain"/>
    <property type="match status" value="1"/>
</dbReference>
<keyword evidence="7" id="KW-1133">Transmembrane helix</keyword>
<keyword evidence="2 10" id="KW-0645">Protease</keyword>
<sequence>MSATTPIRLPDLHPLEYEHPFDTKALDALQLIPGVDSVVKLVLKFGTEKLVRIQCTASNLRITATSYPSLYEVMTTACAVLNLPSPPTLYVEPGDEVNACVVGSEQPIVVLTAGAVDKLSHGEQLYIVGHELGHVKSQHGVYRLVADWIARAGLNSLAALPEFGKFMANLATTPLQYAILRWSRMSELTCDRAGLLACQDIDAVMLALMKLAGLPESYRDRGNIEDFVAQAREFETADYDLVGKAMKLAQTSGQTHPFAVVRAAEILKWVESGEYQAVLARQTHRLASVKRLDGIEYCRKCMYRMSGGEKFCPTCGNVIA</sequence>
<evidence type="ECO:0000313" key="13">
    <source>
        <dbReference type="Proteomes" id="UP000779900"/>
    </source>
</evidence>
<keyword evidence="6 10" id="KW-0862">Zinc</keyword>
<evidence type="ECO:0000256" key="2">
    <source>
        <dbReference type="ARBA" id="ARBA00022670"/>
    </source>
</evidence>
<dbReference type="PANTHER" id="PTHR43221">
    <property type="entry name" value="PROTEASE HTPX"/>
    <property type="match status" value="1"/>
</dbReference>
<comment type="caution">
    <text evidence="12">The sequence shown here is derived from an EMBL/GenBank/DDBJ whole genome shotgun (WGS) entry which is preliminary data.</text>
</comment>
<evidence type="ECO:0000256" key="10">
    <source>
        <dbReference type="RuleBase" id="RU003983"/>
    </source>
</evidence>
<dbReference type="GO" id="GO:0006508">
    <property type="term" value="P:proteolysis"/>
    <property type="evidence" value="ECO:0007669"/>
    <property type="project" value="UniProtKB-KW"/>
</dbReference>
<keyword evidence="8 10" id="KW-0482">Metalloprotease</keyword>
<dbReference type="InterPro" id="IPR001915">
    <property type="entry name" value="Peptidase_M48"/>
</dbReference>
<evidence type="ECO:0000256" key="1">
    <source>
        <dbReference type="ARBA" id="ARBA00022475"/>
    </source>
</evidence>